<dbReference type="PROSITE" id="PS50862">
    <property type="entry name" value="AA_TRNA_LIGASE_II"/>
    <property type="match status" value="1"/>
</dbReference>
<dbReference type="InterPro" id="IPR004499">
    <property type="entry name" value="Pro-tRNA-ligase_IIa_arc-type"/>
</dbReference>
<keyword evidence="5" id="KW-0648">Protein biosynthesis</keyword>
<dbReference type="FunFam" id="3.40.50.800:FF:000005">
    <property type="entry name" value="bifunctional glutamate/proline--tRNA ligase"/>
    <property type="match status" value="1"/>
</dbReference>
<dbReference type="InterPro" id="IPR033721">
    <property type="entry name" value="ProRS_core_arch_euk"/>
</dbReference>
<evidence type="ECO:0000256" key="9">
    <source>
        <dbReference type="SAM" id="MobiDB-lite"/>
    </source>
</evidence>
<dbReference type="InterPro" id="IPR006195">
    <property type="entry name" value="aa-tRNA-synth_II"/>
</dbReference>
<evidence type="ECO:0000256" key="8">
    <source>
        <dbReference type="ARBA" id="ARBA00047671"/>
    </source>
</evidence>
<dbReference type="InterPro" id="IPR017449">
    <property type="entry name" value="Pro-tRNA_synth_II"/>
</dbReference>
<dbReference type="SUPFAM" id="SSF55681">
    <property type="entry name" value="Class II aaRS and biotin synthetases"/>
    <property type="match status" value="1"/>
</dbReference>
<dbReference type="EMBL" id="CAKOAT010091710">
    <property type="protein sequence ID" value="CAH8320278.1"/>
    <property type="molecule type" value="Genomic_DNA"/>
</dbReference>
<dbReference type="Pfam" id="PF09180">
    <property type="entry name" value="ProRS-C_1"/>
    <property type="match status" value="1"/>
</dbReference>
<comment type="catalytic activity">
    <reaction evidence="8">
        <text>tRNA(Pro) + L-proline + ATP = L-prolyl-tRNA(Pro) + AMP + diphosphate</text>
        <dbReference type="Rhea" id="RHEA:14305"/>
        <dbReference type="Rhea" id="RHEA-COMP:9700"/>
        <dbReference type="Rhea" id="RHEA-COMP:9702"/>
        <dbReference type="ChEBI" id="CHEBI:30616"/>
        <dbReference type="ChEBI" id="CHEBI:33019"/>
        <dbReference type="ChEBI" id="CHEBI:60039"/>
        <dbReference type="ChEBI" id="CHEBI:78442"/>
        <dbReference type="ChEBI" id="CHEBI:78532"/>
        <dbReference type="ChEBI" id="CHEBI:456215"/>
        <dbReference type="EC" id="6.1.1.15"/>
    </reaction>
</comment>
<dbReference type="PRINTS" id="PR01046">
    <property type="entry name" value="TRNASYNTHPRO"/>
</dbReference>
<dbReference type="InterPro" id="IPR004154">
    <property type="entry name" value="Anticodon-bd"/>
</dbReference>
<proteinExistence type="inferred from homology"/>
<dbReference type="GO" id="GO:0006412">
    <property type="term" value="P:translation"/>
    <property type="evidence" value="ECO:0007669"/>
    <property type="project" value="UniProtKB-KW"/>
</dbReference>
<dbReference type="InterPro" id="IPR045864">
    <property type="entry name" value="aa-tRNA-synth_II/BPL/LPL"/>
</dbReference>
<dbReference type="Proteomes" id="UP001642260">
    <property type="component" value="Unassembled WGS sequence"/>
</dbReference>
<dbReference type="SUPFAM" id="SSF64586">
    <property type="entry name" value="C-terminal domain of ProRS"/>
    <property type="match status" value="1"/>
</dbReference>
<dbReference type="GO" id="GO:0005524">
    <property type="term" value="F:ATP binding"/>
    <property type="evidence" value="ECO:0007669"/>
    <property type="project" value="UniProtKB-KW"/>
</dbReference>
<dbReference type="InterPro" id="IPR002316">
    <property type="entry name" value="Pro-tRNA-ligase_IIa"/>
</dbReference>
<feature type="domain" description="Aminoacyl-transfer RNA synthetases class-II family profile" evidence="10">
    <location>
        <begin position="96"/>
        <end position="337"/>
    </location>
</feature>
<protein>
    <recommendedName>
        <fullName evidence="1">proline--tRNA ligase</fullName>
        <ecNumber evidence="1">6.1.1.15</ecNumber>
    </recommendedName>
    <alternativeName>
        <fullName evidence="7">Prolyl-tRNA synthetase</fullName>
    </alternativeName>
</protein>
<sequence length="541" mass="61025">MAMSVQSTEGKRALGSTSDENSVVLKSSSTPVRVNGQSSLQKEIKKETRLGISTKKDEDFGKWYSEVCRCGDMLDYYDIKGCYILKPPAVKVWGILRAFFDAEIEKMGVEEYYFPLFVSPSCLEKEKDHIKGFSPEVAWVTRAGESELSIPIAVRPTSETVIYPYFSKWIRGHRDLPLKINQWVNVVRWEFSDPIPFIRSREFLWQEGHTAFATKTEADKEVFDILQIYSDIYEKLLAVPVIKGIKSENEKFAGGLYTATVEAFIPSSGRGIQAATSHSLGQNFAEIFGISFENKERKLEKKETKRSLVWQNSWGISTRSIGVMVMTHGDDKGLVFPPLVAPVQVVVIPVPFNGFDVNIIYEACEAVKSTLLAAGIRAKSDNRDTYACGWKYADWEQKGVPLRIEIGPRDLAKNQVRIVRRDNGAKADLPRGDLIEQVKDMLGKIQQSLFDAAKRGKDACTQKVENWDDFMEALSQKKLILAPWCDEVEVEKLVKERTKTETGAGAKTLCTPLEQPDLNEDTLCFASGKPAKKWSYWGRSY</sequence>
<dbReference type="InterPro" id="IPR016061">
    <property type="entry name" value="Pro-tRNA_ligase_II_C"/>
</dbReference>
<reference evidence="11 12" key="1">
    <citation type="submission" date="2022-03" db="EMBL/GenBank/DDBJ databases">
        <authorList>
            <person name="Macdonald S."/>
            <person name="Ahmed S."/>
            <person name="Newling K."/>
        </authorList>
    </citation>
    <scope>NUCLEOTIDE SEQUENCE [LARGE SCALE GENOMIC DNA]</scope>
</reference>
<evidence type="ECO:0000256" key="3">
    <source>
        <dbReference type="ARBA" id="ARBA00022741"/>
    </source>
</evidence>
<keyword evidence="12" id="KW-1185">Reference proteome</keyword>
<dbReference type="InterPro" id="IPR036621">
    <property type="entry name" value="Anticodon-bd_dom_sf"/>
</dbReference>
<dbReference type="AlphaFoldDB" id="A0ABC8JAS7"/>
<accession>A0ABC8JAS7</accession>
<dbReference type="Gene3D" id="3.30.110.30">
    <property type="entry name" value="C-terminal domain of ProRS"/>
    <property type="match status" value="1"/>
</dbReference>
<dbReference type="FunFam" id="3.30.930.10:FF:000007">
    <property type="entry name" value="Bifunctional glutamate/proline--tRNA ligase"/>
    <property type="match status" value="1"/>
</dbReference>
<dbReference type="InterPro" id="IPR002314">
    <property type="entry name" value="aa-tRNA-synt_IIb"/>
</dbReference>
<evidence type="ECO:0000256" key="2">
    <source>
        <dbReference type="ARBA" id="ARBA00022598"/>
    </source>
</evidence>
<keyword evidence="4" id="KW-0067">ATP-binding</keyword>
<dbReference type="Pfam" id="PF03129">
    <property type="entry name" value="HGTP_anticodon"/>
    <property type="match status" value="1"/>
</dbReference>
<dbReference type="Gene3D" id="3.40.50.800">
    <property type="entry name" value="Anticodon-binding domain"/>
    <property type="match status" value="1"/>
</dbReference>
<dbReference type="Pfam" id="PF00587">
    <property type="entry name" value="tRNA-synt_2b"/>
    <property type="match status" value="1"/>
</dbReference>
<evidence type="ECO:0000256" key="7">
    <source>
        <dbReference type="ARBA" id="ARBA00029731"/>
    </source>
</evidence>
<gene>
    <name evidence="11" type="ORF">ERUC_LOCUS8829</name>
</gene>
<dbReference type="EC" id="6.1.1.15" evidence="1"/>
<dbReference type="SMART" id="SM00946">
    <property type="entry name" value="ProRS-C_1"/>
    <property type="match status" value="1"/>
</dbReference>
<evidence type="ECO:0000313" key="12">
    <source>
        <dbReference type="Proteomes" id="UP001642260"/>
    </source>
</evidence>
<name>A0ABC8JAS7_ERUVS</name>
<feature type="region of interest" description="Disordered" evidence="9">
    <location>
        <begin position="1"/>
        <end position="30"/>
    </location>
</feature>
<comment type="caution">
    <text evidence="11">The sequence shown here is derived from an EMBL/GenBank/DDBJ whole genome shotgun (WGS) entry which is preliminary data.</text>
</comment>
<dbReference type="GO" id="GO:0004827">
    <property type="term" value="F:proline-tRNA ligase activity"/>
    <property type="evidence" value="ECO:0007669"/>
    <property type="project" value="UniProtKB-EC"/>
</dbReference>
<keyword evidence="2" id="KW-0436">Ligase</keyword>
<evidence type="ECO:0000256" key="4">
    <source>
        <dbReference type="ARBA" id="ARBA00022840"/>
    </source>
</evidence>
<keyword evidence="6" id="KW-0030">Aminoacyl-tRNA synthetase</keyword>
<dbReference type="PANTHER" id="PTHR43382">
    <property type="entry name" value="PROLYL-TRNA SYNTHETASE"/>
    <property type="match status" value="1"/>
</dbReference>
<keyword evidence="3" id="KW-0547">Nucleotide-binding</keyword>
<dbReference type="CDD" id="cd00778">
    <property type="entry name" value="ProRS_core_arch_euk"/>
    <property type="match status" value="1"/>
</dbReference>
<dbReference type="FunFam" id="3.30.110.30:FF:000003">
    <property type="entry name" value="Proline--tRNA ligase, cytoplasmic"/>
    <property type="match status" value="1"/>
</dbReference>
<dbReference type="PANTHER" id="PTHR43382:SF2">
    <property type="entry name" value="BIFUNCTIONAL GLUTAMATE_PROLINE--TRNA LIGASE"/>
    <property type="match status" value="1"/>
</dbReference>
<evidence type="ECO:0000256" key="6">
    <source>
        <dbReference type="ARBA" id="ARBA00023146"/>
    </source>
</evidence>
<dbReference type="SUPFAM" id="SSF52954">
    <property type="entry name" value="Class II aaRS ABD-related"/>
    <property type="match status" value="1"/>
</dbReference>
<dbReference type="CDD" id="cd00862">
    <property type="entry name" value="ProRS_anticodon_zinc"/>
    <property type="match status" value="1"/>
</dbReference>
<dbReference type="NCBIfam" id="TIGR00408">
    <property type="entry name" value="proS_fam_I"/>
    <property type="match status" value="1"/>
</dbReference>
<evidence type="ECO:0000313" key="11">
    <source>
        <dbReference type="EMBL" id="CAH8320278.1"/>
    </source>
</evidence>
<dbReference type="Gene3D" id="3.30.930.10">
    <property type="entry name" value="Bira Bifunctional Protein, Domain 2"/>
    <property type="match status" value="1"/>
</dbReference>
<evidence type="ECO:0000259" key="10">
    <source>
        <dbReference type="PROSITE" id="PS50862"/>
    </source>
</evidence>
<organism evidence="11 12">
    <name type="scientific">Eruca vesicaria subsp. sativa</name>
    <name type="common">Garden rocket</name>
    <name type="synonym">Eruca sativa</name>
    <dbReference type="NCBI Taxonomy" id="29727"/>
    <lineage>
        <taxon>Eukaryota</taxon>
        <taxon>Viridiplantae</taxon>
        <taxon>Streptophyta</taxon>
        <taxon>Embryophyta</taxon>
        <taxon>Tracheophyta</taxon>
        <taxon>Spermatophyta</taxon>
        <taxon>Magnoliopsida</taxon>
        <taxon>eudicotyledons</taxon>
        <taxon>Gunneridae</taxon>
        <taxon>Pentapetalae</taxon>
        <taxon>rosids</taxon>
        <taxon>malvids</taxon>
        <taxon>Brassicales</taxon>
        <taxon>Brassicaceae</taxon>
        <taxon>Brassiceae</taxon>
        <taxon>Eruca</taxon>
    </lineage>
</organism>
<feature type="compositionally biased region" description="Polar residues" evidence="9">
    <location>
        <begin position="15"/>
        <end position="30"/>
    </location>
</feature>
<evidence type="ECO:0000256" key="1">
    <source>
        <dbReference type="ARBA" id="ARBA00012831"/>
    </source>
</evidence>
<evidence type="ECO:0000256" key="5">
    <source>
        <dbReference type="ARBA" id="ARBA00022917"/>
    </source>
</evidence>
<dbReference type="HAMAP" id="MF_01571">
    <property type="entry name" value="Pro_tRNA_synth_type3"/>
    <property type="match status" value="1"/>
</dbReference>